<dbReference type="RefSeq" id="WP_221249627.1">
    <property type="nucleotide sequence ID" value="NZ_AP024355.1"/>
</dbReference>
<feature type="region of interest" description="Disordered" evidence="1">
    <location>
        <begin position="254"/>
        <end position="288"/>
    </location>
</feature>
<gene>
    <name evidence="4" type="ORF">DESUT3_33270</name>
</gene>
<evidence type="ECO:0000256" key="2">
    <source>
        <dbReference type="SAM" id="SignalP"/>
    </source>
</evidence>
<dbReference type="PANTHER" id="PTHR23150:SF19">
    <property type="entry name" value="FORMYLGLYCINE-GENERATING ENZYME"/>
    <property type="match status" value="1"/>
</dbReference>
<evidence type="ECO:0000313" key="5">
    <source>
        <dbReference type="Proteomes" id="UP001319827"/>
    </source>
</evidence>
<dbReference type="Pfam" id="PF03781">
    <property type="entry name" value="FGE-sulfatase"/>
    <property type="match status" value="1"/>
</dbReference>
<feature type="signal peptide" evidence="2">
    <location>
        <begin position="1"/>
        <end position="20"/>
    </location>
</feature>
<evidence type="ECO:0000259" key="3">
    <source>
        <dbReference type="Pfam" id="PF03781"/>
    </source>
</evidence>
<dbReference type="InterPro" id="IPR042095">
    <property type="entry name" value="SUMF_sf"/>
</dbReference>
<dbReference type="InterPro" id="IPR005532">
    <property type="entry name" value="SUMF_dom"/>
</dbReference>
<dbReference type="InterPro" id="IPR016187">
    <property type="entry name" value="CTDL_fold"/>
</dbReference>
<dbReference type="Proteomes" id="UP001319827">
    <property type="component" value="Chromosome"/>
</dbReference>
<dbReference type="EMBL" id="AP024355">
    <property type="protein sequence ID" value="BCR06258.1"/>
    <property type="molecule type" value="Genomic_DNA"/>
</dbReference>
<name>A0ABM8HWE0_9BACT</name>
<dbReference type="SUPFAM" id="SSF56436">
    <property type="entry name" value="C-type lectin-like"/>
    <property type="match status" value="1"/>
</dbReference>
<accession>A0ABM8HWE0</accession>
<reference evidence="4 5" key="1">
    <citation type="journal article" date="2016" name="C (Basel)">
        <title>Selective Growth of and Electricity Production by Marine Exoelectrogenic Bacteria in Self-Aggregated Hydrogel of Microbially Reduced Graphene Oxide.</title>
        <authorList>
            <person name="Yoshida N."/>
            <person name="Goto Y."/>
            <person name="Miyata Y."/>
        </authorList>
    </citation>
    <scope>NUCLEOTIDE SEQUENCE [LARGE SCALE GENOMIC DNA]</scope>
    <source>
        <strain evidence="4 5">NIT-T3</strain>
    </source>
</reference>
<proteinExistence type="predicted"/>
<dbReference type="InterPro" id="IPR051043">
    <property type="entry name" value="Sulfatase_Mod_Factor_Kinase"/>
</dbReference>
<organism evidence="4 5">
    <name type="scientific">Desulfuromonas versatilis</name>
    <dbReference type="NCBI Taxonomy" id="2802975"/>
    <lineage>
        <taxon>Bacteria</taxon>
        <taxon>Pseudomonadati</taxon>
        <taxon>Thermodesulfobacteriota</taxon>
        <taxon>Desulfuromonadia</taxon>
        <taxon>Desulfuromonadales</taxon>
        <taxon>Desulfuromonadaceae</taxon>
        <taxon>Desulfuromonas</taxon>
    </lineage>
</organism>
<keyword evidence="5" id="KW-1185">Reference proteome</keyword>
<evidence type="ECO:0000256" key="1">
    <source>
        <dbReference type="SAM" id="MobiDB-lite"/>
    </source>
</evidence>
<evidence type="ECO:0000313" key="4">
    <source>
        <dbReference type="EMBL" id="BCR06258.1"/>
    </source>
</evidence>
<feature type="domain" description="Sulfatase-modifying factor enzyme-like" evidence="3">
    <location>
        <begin position="36"/>
        <end position="320"/>
    </location>
</feature>
<reference evidence="4 5" key="2">
    <citation type="journal article" date="2021" name="Int. J. Syst. Evol. Microbiol.">
        <title>Isolation and Polyphasic Characterization of Desulfuromonas versatilis sp. Nov., an Electrogenic Bacteria Capable of Versatile Metabolism Isolated from a Graphene Oxide-Reducing Enrichment Culture.</title>
        <authorList>
            <person name="Xie L."/>
            <person name="Yoshida N."/>
            <person name="Ishii S."/>
            <person name="Meng L."/>
        </authorList>
    </citation>
    <scope>NUCLEOTIDE SEQUENCE [LARGE SCALE GENOMIC DNA]</scope>
    <source>
        <strain evidence="4 5">NIT-T3</strain>
    </source>
</reference>
<dbReference type="Gene3D" id="3.90.1580.10">
    <property type="entry name" value="paralog of FGE (formylglycine-generating enzyme)"/>
    <property type="match status" value="1"/>
</dbReference>
<dbReference type="PANTHER" id="PTHR23150">
    <property type="entry name" value="SULFATASE MODIFYING FACTOR 1, 2"/>
    <property type="match status" value="1"/>
</dbReference>
<feature type="chain" id="PRO_5046254234" description="Sulfatase-modifying factor enzyme-like domain-containing protein" evidence="2">
    <location>
        <begin position="21"/>
        <end position="322"/>
    </location>
</feature>
<sequence length="322" mass="35340">MKFRRLVLVFLVVSATIFWGCGSDSDDDDATVSGITWITIPEGHFFMGTFDDPLHPEEAPVHTVNLDAFQISQTEITNAQYADYLNDALEEGYVFATASKVYGAVGTYVGYLYLDLEGAAADGEDPDNACHIIYEDGVFSAEAGYENWPVTFVSWHGAYAFTRFYTEVYGVAMGLPTEAEWEYAAGGEDELDYPSDDGTLSCEKANYDCGSSLGRVTTAGSYPSNTWELQDMAGNVREWCWDWYDEAYYSSSSSSNPVNLSGSEPPSDGSATGGDGEPYNYDTRVVRGGSYTSSADDLRTAARDQDYPFNLNGQTGFRVVLR</sequence>
<protein>
    <recommendedName>
        <fullName evidence="3">Sulfatase-modifying factor enzyme-like domain-containing protein</fullName>
    </recommendedName>
</protein>
<keyword evidence="2" id="KW-0732">Signal</keyword>